<evidence type="ECO:0000256" key="2">
    <source>
        <dbReference type="SAM" id="SignalP"/>
    </source>
</evidence>
<dbReference type="EMBL" id="JACHMM010000001">
    <property type="protein sequence ID" value="MBB5786121.1"/>
    <property type="molecule type" value="Genomic_DNA"/>
</dbReference>
<proteinExistence type="predicted"/>
<evidence type="ECO:0000313" key="3">
    <source>
        <dbReference type="EMBL" id="MBB5786121.1"/>
    </source>
</evidence>
<name>A0A7W9GLY2_9ACTN</name>
<protein>
    <submittedName>
        <fullName evidence="3">ABC-type Fe3+ transport system substrate-binding protein</fullName>
    </submittedName>
</protein>
<dbReference type="RefSeq" id="WP_184819364.1">
    <property type="nucleotide sequence ID" value="NZ_JACHMM010000001.1"/>
</dbReference>
<dbReference type="Gene3D" id="3.40.190.10">
    <property type="entry name" value="Periplasmic binding protein-like II"/>
    <property type="match status" value="2"/>
</dbReference>
<dbReference type="AlphaFoldDB" id="A0A7W9GLY2"/>
<dbReference type="SUPFAM" id="SSF53850">
    <property type="entry name" value="Periplasmic binding protein-like II"/>
    <property type="match status" value="1"/>
</dbReference>
<sequence length="387" mass="41662">MKGSIRRRGLAAVAAVLAAGVVAASCSSGDDGSTASESTPDEATAEWLEGADAEWDAVMEEAREEGTVVVAGPAPLADAMTEAFKADTGIDLEWVGGSGSDLSSRFETEVRAGHASIDLLFGGGNELETLLPDGLLEPIKPQLILPSVQEGPNWREGTWHWYDNAGQYLFQGTTYVFGYVTVNGDMVDASAIETWDDLLDPEYKGKIIAYDPRSNGPGQGAVGAMALALDYPYLEQLFTEQDVTFVADNDQLAQAVARGDQPIALALIQQQIEKFVAEGINLEVVLPEPMPGYLTPGFGVVRQAKGAPHPAAAQVFLNWYASKNGQQTYQDVMLESSNRLDTDKSKLPDYTVPQEGVDYLNDGLSEDYYVTDRKVVIEQVTELIGGR</sequence>
<dbReference type="PANTHER" id="PTHR30006:SF2">
    <property type="entry name" value="ABC TRANSPORTER SUBSTRATE-BINDING PROTEIN"/>
    <property type="match status" value="1"/>
</dbReference>
<reference evidence="3 4" key="1">
    <citation type="submission" date="2020-08" db="EMBL/GenBank/DDBJ databases">
        <title>Sequencing the genomes of 1000 actinobacteria strains.</title>
        <authorList>
            <person name="Klenk H.-P."/>
        </authorList>
    </citation>
    <scope>NUCLEOTIDE SEQUENCE [LARGE SCALE GENOMIC DNA]</scope>
    <source>
        <strain evidence="3 4">DSM 102122</strain>
    </source>
</reference>
<evidence type="ECO:0000256" key="1">
    <source>
        <dbReference type="ARBA" id="ARBA00022729"/>
    </source>
</evidence>
<dbReference type="PROSITE" id="PS51257">
    <property type="entry name" value="PROKAR_LIPOPROTEIN"/>
    <property type="match status" value="1"/>
</dbReference>
<feature type="signal peptide" evidence="2">
    <location>
        <begin position="1"/>
        <end position="24"/>
    </location>
</feature>
<feature type="chain" id="PRO_5039084769" evidence="2">
    <location>
        <begin position="25"/>
        <end position="387"/>
    </location>
</feature>
<dbReference type="Proteomes" id="UP000542813">
    <property type="component" value="Unassembled WGS sequence"/>
</dbReference>
<dbReference type="Pfam" id="PF13416">
    <property type="entry name" value="SBP_bac_8"/>
    <property type="match status" value="1"/>
</dbReference>
<dbReference type="PANTHER" id="PTHR30006">
    <property type="entry name" value="THIAMINE-BINDING PERIPLASMIC PROTEIN-RELATED"/>
    <property type="match status" value="1"/>
</dbReference>
<gene>
    <name evidence="3" type="ORF">HD601_000696</name>
</gene>
<keyword evidence="4" id="KW-1185">Reference proteome</keyword>
<dbReference type="InterPro" id="IPR006059">
    <property type="entry name" value="SBP"/>
</dbReference>
<accession>A0A7W9GLY2</accession>
<comment type="caution">
    <text evidence="3">The sequence shown here is derived from an EMBL/GenBank/DDBJ whole genome shotgun (WGS) entry which is preliminary data.</text>
</comment>
<evidence type="ECO:0000313" key="4">
    <source>
        <dbReference type="Proteomes" id="UP000542813"/>
    </source>
</evidence>
<keyword evidence="1 2" id="KW-0732">Signal</keyword>
<organism evidence="3 4">
    <name type="scientific">Jiangella mangrovi</name>
    <dbReference type="NCBI Taxonomy" id="1524084"/>
    <lineage>
        <taxon>Bacteria</taxon>
        <taxon>Bacillati</taxon>
        <taxon>Actinomycetota</taxon>
        <taxon>Actinomycetes</taxon>
        <taxon>Jiangellales</taxon>
        <taxon>Jiangellaceae</taxon>
        <taxon>Jiangella</taxon>
    </lineage>
</organism>